<dbReference type="EMBL" id="LK933537">
    <property type="protein sequence ID" value="CDT82084.1"/>
    <property type="molecule type" value="Genomic_DNA"/>
</dbReference>
<evidence type="ECO:0000313" key="2">
    <source>
        <dbReference type="EMBL" id="CDS87332.1"/>
    </source>
</evidence>
<protein>
    <submittedName>
        <fullName evidence="1">Putative Gp10 protein</fullName>
    </submittedName>
</protein>
<evidence type="ECO:0000313" key="3">
    <source>
        <dbReference type="EMBL" id="CDT82084.1"/>
    </source>
</evidence>
<dbReference type="EMBL" id="LK932400">
    <property type="protein sequence ID" value="CDS87016.1"/>
    <property type="molecule type" value="Genomic_DNA"/>
</dbReference>
<gene>
    <name evidence="3" type="ORF">BN1095_920045</name>
    <name evidence="2" type="ORF">BN1096_610143</name>
    <name evidence="1" type="ORF">BN1097_610092</name>
</gene>
<organism evidence="1">
    <name type="scientific">Clostridioides difficile</name>
    <name type="common">Peptoclostridium difficile</name>
    <dbReference type="NCBI Taxonomy" id="1496"/>
    <lineage>
        <taxon>Bacteria</taxon>
        <taxon>Bacillati</taxon>
        <taxon>Bacillota</taxon>
        <taxon>Clostridia</taxon>
        <taxon>Peptostreptococcales</taxon>
        <taxon>Peptostreptococcaceae</taxon>
        <taxon>Clostridioides</taxon>
    </lineage>
</organism>
<evidence type="ECO:0000313" key="1">
    <source>
        <dbReference type="EMBL" id="CDS87016.1"/>
    </source>
</evidence>
<name>A0A069AFS2_CLODI</name>
<accession>A0A069AFS2</accession>
<sequence>MNINKLIIETIESLDIDTFYIEASKGKDKYCIFSIYKENEEDIFDNLHSSIKYYITVNYWFRNPIDAELYKEIKKKMKLNKFKIDGCRDLPKTGDYYGKNIDFIYKQREEITI</sequence>
<dbReference type="EMBL" id="LK932515">
    <property type="protein sequence ID" value="CDS87332.1"/>
    <property type="molecule type" value="Genomic_DNA"/>
</dbReference>
<dbReference type="RefSeq" id="WP_021366667.1">
    <property type="nucleotide sequence ID" value="NZ_BBYB01000195.1"/>
</dbReference>
<dbReference type="AlphaFoldDB" id="A0A069AFS2"/>
<proteinExistence type="predicted"/>
<reference evidence="1" key="1">
    <citation type="submission" date="2014-07" db="EMBL/GenBank/DDBJ databases">
        <authorList>
            <person name="Monot Marc"/>
        </authorList>
    </citation>
    <scope>NUCLEOTIDE SEQUENCE</scope>
    <source>
        <strain evidence="3">7032989</strain>
        <strain evidence="1">7032994</strain>
    </source>
</reference>